<reference evidence="2 3" key="1">
    <citation type="submission" date="2017-01" db="EMBL/GenBank/DDBJ databases">
        <authorList>
            <person name="Mah S.A."/>
            <person name="Swanson W.J."/>
            <person name="Moy G.W."/>
            <person name="Vacquier V.D."/>
        </authorList>
    </citation>
    <scope>NUCLEOTIDE SEQUENCE [LARGE SCALE GENOMIC DNA]</scope>
    <source>
        <strain evidence="2 3">GSMNP</strain>
    </source>
</reference>
<gene>
    <name evidence="2" type="ORF">AYI70_g9386</name>
</gene>
<sequence>MRIVAFGLDNYGQTSKVSKLNYHIPYPPPPSTSDERESLQKNDISTPVIQLDPKSEHTGSSSYRKSLNSINFINPKQIYYSLRDATSISNTAFSDDAARAAGSCEFIETPNCVLHTVCPTVVAANTHQTVVYSQRFGDLYYKK</sequence>
<name>A0A1R1XBI7_9FUNG</name>
<keyword evidence="3" id="KW-1185">Reference proteome</keyword>
<dbReference type="AlphaFoldDB" id="A0A1R1XBI7"/>
<evidence type="ECO:0000313" key="3">
    <source>
        <dbReference type="Proteomes" id="UP000187283"/>
    </source>
</evidence>
<proteinExistence type="predicted"/>
<evidence type="ECO:0000256" key="1">
    <source>
        <dbReference type="SAM" id="MobiDB-lite"/>
    </source>
</evidence>
<evidence type="ECO:0000313" key="2">
    <source>
        <dbReference type="EMBL" id="OMJ11968.1"/>
    </source>
</evidence>
<feature type="region of interest" description="Disordered" evidence="1">
    <location>
        <begin position="21"/>
        <end position="63"/>
    </location>
</feature>
<organism evidence="2 3">
    <name type="scientific">Smittium culicis</name>
    <dbReference type="NCBI Taxonomy" id="133412"/>
    <lineage>
        <taxon>Eukaryota</taxon>
        <taxon>Fungi</taxon>
        <taxon>Fungi incertae sedis</taxon>
        <taxon>Zoopagomycota</taxon>
        <taxon>Kickxellomycotina</taxon>
        <taxon>Harpellomycetes</taxon>
        <taxon>Harpellales</taxon>
        <taxon>Legeriomycetaceae</taxon>
        <taxon>Smittium</taxon>
    </lineage>
</organism>
<comment type="caution">
    <text evidence="2">The sequence shown here is derived from an EMBL/GenBank/DDBJ whole genome shotgun (WGS) entry which is preliminary data.</text>
</comment>
<protein>
    <submittedName>
        <fullName evidence="2">Uncharacterized protein</fullName>
    </submittedName>
</protein>
<accession>A0A1R1XBI7</accession>
<dbReference type="Proteomes" id="UP000187283">
    <property type="component" value="Unassembled WGS sequence"/>
</dbReference>
<dbReference type="EMBL" id="LSSN01004196">
    <property type="protein sequence ID" value="OMJ11968.1"/>
    <property type="molecule type" value="Genomic_DNA"/>
</dbReference>